<comment type="caution">
    <text evidence="1">The sequence shown here is derived from an EMBL/GenBank/DDBJ whole genome shotgun (WGS) entry which is preliminary data.</text>
</comment>
<organism evidence="1 2">
    <name type="scientific">Pseudomonas coronafaciens pv. garcae</name>
    <dbReference type="NCBI Taxonomy" id="251653"/>
    <lineage>
        <taxon>Bacteria</taxon>
        <taxon>Pseudomonadati</taxon>
        <taxon>Pseudomonadota</taxon>
        <taxon>Gammaproteobacteria</taxon>
        <taxon>Pseudomonadales</taxon>
        <taxon>Pseudomonadaceae</taxon>
        <taxon>Pseudomonas</taxon>
        <taxon>Pseudomonas coronafaciens</taxon>
    </lineage>
</organism>
<evidence type="ECO:0000313" key="1">
    <source>
        <dbReference type="EMBL" id="RMS02988.1"/>
    </source>
</evidence>
<dbReference type="EMBL" id="RBSH01000108">
    <property type="protein sequence ID" value="RMS02988.1"/>
    <property type="molecule type" value="Genomic_DNA"/>
</dbReference>
<dbReference type="AlphaFoldDB" id="A0AB37QUF4"/>
<name>A0AB37QUF4_9PSED</name>
<accession>A0AB37QUF4</accession>
<gene>
    <name evidence="1" type="ORF">ALP74_200517</name>
</gene>
<evidence type="ECO:0000313" key="2">
    <source>
        <dbReference type="Proteomes" id="UP000272613"/>
    </source>
</evidence>
<proteinExistence type="predicted"/>
<dbReference type="Proteomes" id="UP000272613">
    <property type="component" value="Unassembled WGS sequence"/>
</dbReference>
<sequence>MGGADPATGGVQRQLADRNPHAADTLVAKAENSLAVGHHNDLDTVLGGTAQDVIDAVALRIGNEQAAMRAVNLGELLTRLPHCRRVDDRQHLVQMRIQQAEKQGLVIVLNRTQVNMLVQVARALFVLAVNPGDLLFDGFDVLRQQPDQIEFNPLLRGKGAAFVQQRHLQQRGTCVGNV</sequence>
<reference evidence="1 2" key="1">
    <citation type="submission" date="2018-08" db="EMBL/GenBank/DDBJ databases">
        <title>Recombination of ecologically and evolutionarily significant loci maintains genetic cohesion in the Pseudomonas syringae species complex.</title>
        <authorList>
            <person name="Dillon M."/>
            <person name="Thakur S."/>
            <person name="Almeida R.N.D."/>
            <person name="Weir B.S."/>
            <person name="Guttman D.S."/>
        </authorList>
    </citation>
    <scope>NUCLEOTIDE SEQUENCE [LARGE SCALE GENOMIC DNA]</scope>
    <source>
        <strain evidence="1 2">ICMP 5019</strain>
    </source>
</reference>
<protein>
    <submittedName>
        <fullName evidence="1">Uncharacterized protein</fullName>
    </submittedName>
</protein>